<dbReference type="PIRSF" id="PIRSF008546">
    <property type="entry name" value="UCP008546"/>
    <property type="match status" value="1"/>
</dbReference>
<dbReference type="OrthoDB" id="9801870at2"/>
<dbReference type="RefSeq" id="WP_070353194.1">
    <property type="nucleotide sequence ID" value="NZ_CP043474.1"/>
</dbReference>
<dbReference type="SUPFAM" id="SSF140736">
    <property type="entry name" value="Rv1873-like"/>
    <property type="match status" value="1"/>
</dbReference>
<dbReference type="Pfam" id="PF08837">
    <property type="entry name" value="DUF1810"/>
    <property type="match status" value="1"/>
</dbReference>
<name>A0A1E8Q4U8_9MYCO</name>
<gene>
    <name evidence="1" type="ORF">BEL07_11305</name>
</gene>
<dbReference type="Proteomes" id="UP000178953">
    <property type="component" value="Unassembled WGS sequence"/>
</dbReference>
<reference evidence="1 2" key="1">
    <citation type="submission" date="2016-09" db="EMBL/GenBank/DDBJ databases">
        <title>genome sequence of Mycobacterium sp. 739 SCH.</title>
        <authorList>
            <person name="Greninger A.L."/>
            <person name="Qin X."/>
            <person name="Jerome K."/>
            <person name="Vora S."/>
            <person name="Quinn K."/>
        </authorList>
    </citation>
    <scope>NUCLEOTIDE SEQUENCE [LARGE SCALE GENOMIC DNA]</scope>
    <source>
        <strain evidence="1 2">SCH</strain>
    </source>
</reference>
<dbReference type="EMBL" id="MCHX01000022">
    <property type="protein sequence ID" value="OFJ53648.1"/>
    <property type="molecule type" value="Genomic_DNA"/>
</dbReference>
<comment type="caution">
    <text evidence="1">The sequence shown here is derived from an EMBL/GenBank/DDBJ whole genome shotgun (WGS) entry which is preliminary data.</text>
</comment>
<evidence type="ECO:0000313" key="1">
    <source>
        <dbReference type="EMBL" id="OFJ53648.1"/>
    </source>
</evidence>
<organism evidence="1 2">
    <name type="scientific">Mycolicibacterium grossiae</name>
    <dbReference type="NCBI Taxonomy" id="1552759"/>
    <lineage>
        <taxon>Bacteria</taxon>
        <taxon>Bacillati</taxon>
        <taxon>Actinomycetota</taxon>
        <taxon>Actinomycetes</taxon>
        <taxon>Mycobacteriales</taxon>
        <taxon>Mycobacteriaceae</taxon>
        <taxon>Mycolicibacterium</taxon>
    </lineage>
</organism>
<dbReference type="InterPro" id="IPR036287">
    <property type="entry name" value="Rv1873-like_sf"/>
</dbReference>
<dbReference type="Gene3D" id="1.25.40.380">
    <property type="entry name" value="Protein of unknown function DUF1810"/>
    <property type="match status" value="1"/>
</dbReference>
<proteinExistence type="predicted"/>
<keyword evidence="2" id="KW-1185">Reference proteome</keyword>
<accession>A0A1E8Q4U8</accession>
<dbReference type="InterPro" id="IPR014937">
    <property type="entry name" value="DUF1810"/>
</dbReference>
<sequence length="145" mass="16154">MTDAHDLQRFVDAQQRVYDDVLAELRSGRKRSHWMWFVFPQLRGLGHSSTAQHYGIASRAEARGYLAHPVLGVRLRECARIVAGLEATTAREVFGQPDDLKLKSSMTLFALAADAADAGDFTAVLDAFYGGERDETTARMWRGLP</sequence>
<protein>
    <submittedName>
        <fullName evidence="1">Calpastatin</fullName>
    </submittedName>
</protein>
<dbReference type="AlphaFoldDB" id="A0A1E8Q4U8"/>
<evidence type="ECO:0000313" key="2">
    <source>
        <dbReference type="Proteomes" id="UP000178953"/>
    </source>
</evidence>